<dbReference type="GO" id="GO:0005509">
    <property type="term" value="F:calcium ion binding"/>
    <property type="evidence" value="ECO:0007669"/>
    <property type="project" value="InterPro"/>
</dbReference>
<evidence type="ECO:0000313" key="4">
    <source>
        <dbReference type="EMBL" id="SFQ08250.1"/>
    </source>
</evidence>
<reference evidence="4 5" key="1">
    <citation type="submission" date="2016-10" db="EMBL/GenBank/DDBJ databases">
        <authorList>
            <person name="de Groot N.N."/>
        </authorList>
    </citation>
    <scope>NUCLEOTIDE SEQUENCE [LARGE SCALE GENOMIC DNA]</scope>
    <source>
        <strain evidence="4 5">DSM 15893</strain>
    </source>
</reference>
<sequence length="524" mass="54722">MASIIGTNQNDTLNGTSTDDTIYGLEGDDILNGGDGNDLIIGGELANGASPSARNADGTYDVSEGDTFNISLSNFTNDTEFNNSVGYFLLDSNGNVLSAEILAANAKTATTATVFSIDTEGATSLSLFLIPDGASQGYVEGEVDLDLSGQVPIVAQGTIESIVYVSQENENGDGQDHERICGDTSIWDDRWNLGSGDFVDTTFDVYVNQFLPNQPDDDVISAEGGDDTVYGGLGEDTISGGEGNDLIFGGQGDDELYGDEGQDDIRGGLGDDTIYGGDGDDVLHGKEGNDTIEGGAGNDRLFGSDGSNVLLGGEGDDFLFAGNGHNNTLDGGVGVDQYVGGIGTDTLIFDVNDFDGSTFVNNAGREVNVKLYDASSSFDTLKVDGDVHADFTGAEYQSDASITGNVISGVEAVIGDAGDQTITLNEFAIFAQSDDIDLSNWDGFVAYLGEGDDTLNLVGADWSYDAAGVSNADISPEMIQQMGLTAGEVADLQAYVFTFDFNSNSQITVWTDAEHVTQSGIDIV</sequence>
<dbReference type="PANTHER" id="PTHR38340:SF1">
    <property type="entry name" value="S-LAYER PROTEIN"/>
    <property type="match status" value="1"/>
</dbReference>
<protein>
    <submittedName>
        <fullName evidence="4">Ca2+-binding protein, RTX toxin-related</fullName>
    </submittedName>
</protein>
<dbReference type="RefSeq" id="WP_017012776.1">
    <property type="nucleotide sequence ID" value="NZ_FOWR01000039.1"/>
</dbReference>
<name>A0A1I5VLA6_9GAMM</name>
<dbReference type="SUPFAM" id="SSF51120">
    <property type="entry name" value="beta-Roll"/>
    <property type="match status" value="2"/>
</dbReference>
<dbReference type="InterPro" id="IPR050557">
    <property type="entry name" value="RTX_toxin/Mannuronan_C5-epim"/>
</dbReference>
<gene>
    <name evidence="4" type="ORF">SAMN03084138_03991</name>
</gene>
<dbReference type="STRING" id="1121869.SAMN03084138_03991"/>
<keyword evidence="2" id="KW-0964">Secreted</keyword>
<dbReference type="InterPro" id="IPR001343">
    <property type="entry name" value="Hemolysn_Ca-bd"/>
</dbReference>
<dbReference type="InterPro" id="IPR011049">
    <property type="entry name" value="Serralysin-like_metalloprot_C"/>
</dbReference>
<dbReference type="GeneID" id="35873503"/>
<dbReference type="Pfam" id="PF00353">
    <property type="entry name" value="HemolysinCabind"/>
    <property type="match status" value="4"/>
</dbReference>
<dbReference type="Gene3D" id="2.150.10.10">
    <property type="entry name" value="Serralysin-like metalloprotease, C-terminal"/>
    <property type="match status" value="3"/>
</dbReference>
<organism evidence="4 5">
    <name type="scientific">Enterovibrio norvegicus DSM 15893</name>
    <dbReference type="NCBI Taxonomy" id="1121869"/>
    <lineage>
        <taxon>Bacteria</taxon>
        <taxon>Pseudomonadati</taxon>
        <taxon>Pseudomonadota</taxon>
        <taxon>Gammaproteobacteria</taxon>
        <taxon>Vibrionales</taxon>
        <taxon>Vibrionaceae</taxon>
        <taxon>Enterovibrio</taxon>
    </lineage>
</organism>
<dbReference type="OrthoDB" id="5913206at2"/>
<dbReference type="PRINTS" id="PR00313">
    <property type="entry name" value="CABNDNGRPT"/>
</dbReference>
<dbReference type="EMBL" id="FOWR01000039">
    <property type="protein sequence ID" value="SFQ08250.1"/>
    <property type="molecule type" value="Genomic_DNA"/>
</dbReference>
<dbReference type="AlphaFoldDB" id="A0A1I5VLA6"/>
<evidence type="ECO:0000256" key="2">
    <source>
        <dbReference type="ARBA" id="ARBA00022525"/>
    </source>
</evidence>
<evidence type="ECO:0000256" key="1">
    <source>
        <dbReference type="ARBA" id="ARBA00004613"/>
    </source>
</evidence>
<dbReference type="GO" id="GO:0005576">
    <property type="term" value="C:extracellular region"/>
    <property type="evidence" value="ECO:0007669"/>
    <property type="project" value="UniProtKB-SubCell"/>
</dbReference>
<dbReference type="PROSITE" id="PS00330">
    <property type="entry name" value="HEMOLYSIN_CALCIUM"/>
    <property type="match status" value="3"/>
</dbReference>
<comment type="subcellular location">
    <subcellularLocation>
        <location evidence="1">Secreted</location>
    </subcellularLocation>
</comment>
<dbReference type="Proteomes" id="UP000182692">
    <property type="component" value="Unassembled WGS sequence"/>
</dbReference>
<accession>A0A1I5VLA6</accession>
<dbReference type="InterPro" id="IPR018511">
    <property type="entry name" value="Hemolysin-typ_Ca-bd_CS"/>
</dbReference>
<keyword evidence="3" id="KW-0106">Calcium</keyword>
<dbReference type="PANTHER" id="PTHR38340">
    <property type="entry name" value="S-LAYER PROTEIN"/>
    <property type="match status" value="1"/>
</dbReference>
<evidence type="ECO:0000256" key="3">
    <source>
        <dbReference type="ARBA" id="ARBA00022837"/>
    </source>
</evidence>
<proteinExistence type="predicted"/>
<evidence type="ECO:0000313" key="5">
    <source>
        <dbReference type="Proteomes" id="UP000182692"/>
    </source>
</evidence>